<dbReference type="Proteomes" id="UP001168821">
    <property type="component" value="Unassembled WGS sequence"/>
</dbReference>
<dbReference type="SMART" id="SM01085">
    <property type="entry name" value="CK_II_beta"/>
    <property type="match status" value="1"/>
</dbReference>
<dbReference type="AlphaFoldDB" id="A0AA38M141"/>
<comment type="subunit">
    <text evidence="2">Tetramer of two alpha and two beta subunits.</text>
</comment>
<evidence type="ECO:0000313" key="4">
    <source>
        <dbReference type="Proteomes" id="UP001168821"/>
    </source>
</evidence>
<evidence type="ECO:0000313" key="3">
    <source>
        <dbReference type="EMBL" id="KAJ3639054.1"/>
    </source>
</evidence>
<dbReference type="Gene3D" id="1.10.1820.10">
    <property type="entry name" value="protein kinase ck2 holoenzyme, chain C, domain 1"/>
    <property type="match status" value="1"/>
</dbReference>
<dbReference type="GO" id="GO:0005737">
    <property type="term" value="C:cytoplasm"/>
    <property type="evidence" value="ECO:0007669"/>
    <property type="project" value="TreeGrafter"/>
</dbReference>
<dbReference type="Gene3D" id="2.20.25.20">
    <property type="match status" value="1"/>
</dbReference>
<dbReference type="GO" id="GO:0005956">
    <property type="term" value="C:protein kinase CK2 complex"/>
    <property type="evidence" value="ECO:0007669"/>
    <property type="project" value="UniProtKB-UniRule"/>
</dbReference>
<dbReference type="GO" id="GO:0019887">
    <property type="term" value="F:protein kinase regulator activity"/>
    <property type="evidence" value="ECO:0007669"/>
    <property type="project" value="InterPro"/>
</dbReference>
<dbReference type="FunFam" id="2.20.25.20:FF:000001">
    <property type="entry name" value="Casein kinase II subunit beta"/>
    <property type="match status" value="1"/>
</dbReference>
<evidence type="ECO:0000256" key="2">
    <source>
        <dbReference type="RuleBase" id="RU361268"/>
    </source>
</evidence>
<dbReference type="InterPro" id="IPR016149">
    <property type="entry name" value="Casein_kin_II_reg-sub_N"/>
</dbReference>
<dbReference type="InterPro" id="IPR035991">
    <property type="entry name" value="Casein_kinase_II_beta-like"/>
</dbReference>
<protein>
    <recommendedName>
        <fullName evidence="2">Casein kinase II subunit beta</fullName>
        <shortName evidence="2">CK II beta</shortName>
    </recommendedName>
</protein>
<dbReference type="FunFam" id="1.10.1820.10:FF:000005">
    <property type="entry name" value="Casein kinase II subunit beta"/>
    <property type="match status" value="1"/>
</dbReference>
<dbReference type="SUPFAM" id="SSF57798">
    <property type="entry name" value="Casein kinase II beta subunit"/>
    <property type="match status" value="1"/>
</dbReference>
<sequence length="212" mass="24329">MSGTPIPSSSPESEISWIEAFCAQEHHKFFCEVSKAFMLDPLNLAGLPRYVRHFKEALNVIEDNTLLIKIDDPNERVQAIAKIGKYAKTLYGLIHARYILTEPGIDQMCEKFRRGDFGYCPRFYCKFQKVLPIGLSDDPGKDSVKLYCPKCMEVFNIERYKHIDGAFFGTRFPHVFFMVLPDQRPPPPRKKYIPSMHPCAYELQTNGATNPS</sequence>
<accession>A0AA38M141</accession>
<dbReference type="PANTHER" id="PTHR11740:SF0">
    <property type="entry name" value="CASEIN KINASE II SUBUNIT BETA"/>
    <property type="match status" value="1"/>
</dbReference>
<evidence type="ECO:0000256" key="1">
    <source>
        <dbReference type="ARBA" id="ARBA00006941"/>
    </source>
</evidence>
<dbReference type="EMBL" id="JALNTZ010000022">
    <property type="protein sequence ID" value="KAJ3639054.1"/>
    <property type="molecule type" value="Genomic_DNA"/>
</dbReference>
<proteinExistence type="inferred from homology"/>
<reference evidence="3" key="1">
    <citation type="journal article" date="2023" name="G3 (Bethesda)">
        <title>Whole genome assemblies of Zophobas morio and Tenebrio molitor.</title>
        <authorList>
            <person name="Kaur S."/>
            <person name="Stinson S.A."/>
            <person name="diCenzo G.C."/>
        </authorList>
    </citation>
    <scope>NUCLEOTIDE SEQUENCE</scope>
    <source>
        <strain evidence="3">QUZm001</strain>
    </source>
</reference>
<dbReference type="PRINTS" id="PR00472">
    <property type="entry name" value="CASNKINASEII"/>
</dbReference>
<name>A0AA38M141_9CUCU</name>
<dbReference type="Pfam" id="PF01214">
    <property type="entry name" value="CK_II_beta"/>
    <property type="match status" value="1"/>
</dbReference>
<keyword evidence="4" id="KW-1185">Reference proteome</keyword>
<organism evidence="3 4">
    <name type="scientific">Zophobas morio</name>
    <dbReference type="NCBI Taxonomy" id="2755281"/>
    <lineage>
        <taxon>Eukaryota</taxon>
        <taxon>Metazoa</taxon>
        <taxon>Ecdysozoa</taxon>
        <taxon>Arthropoda</taxon>
        <taxon>Hexapoda</taxon>
        <taxon>Insecta</taxon>
        <taxon>Pterygota</taxon>
        <taxon>Neoptera</taxon>
        <taxon>Endopterygota</taxon>
        <taxon>Coleoptera</taxon>
        <taxon>Polyphaga</taxon>
        <taxon>Cucujiformia</taxon>
        <taxon>Tenebrionidae</taxon>
        <taxon>Zophobas</taxon>
    </lineage>
</organism>
<comment type="similarity">
    <text evidence="1 2">Belongs to the casein kinase 2 subunit beta family.</text>
</comment>
<gene>
    <name evidence="3" type="ORF">Zmor_008711</name>
</gene>
<comment type="caution">
    <text evidence="3">The sequence shown here is derived from an EMBL/GenBank/DDBJ whole genome shotgun (WGS) entry which is preliminary data.</text>
</comment>
<dbReference type="PANTHER" id="PTHR11740">
    <property type="entry name" value="CASEIN KINASE II SUBUNIT BETA"/>
    <property type="match status" value="1"/>
</dbReference>
<dbReference type="InterPro" id="IPR000704">
    <property type="entry name" value="Casein_kinase_II_reg-sub"/>
</dbReference>